<dbReference type="EMBL" id="LAZR01002327">
    <property type="protein sequence ID" value="KKN31449.1"/>
    <property type="molecule type" value="Genomic_DNA"/>
</dbReference>
<dbReference type="InterPro" id="IPR051402">
    <property type="entry name" value="KPR-Related"/>
</dbReference>
<comment type="similarity">
    <text evidence="1">Belongs to the ketopantoate reductase family.</text>
</comment>
<dbReference type="NCBIfam" id="TIGR00745">
    <property type="entry name" value="apbA_panE"/>
    <property type="match status" value="1"/>
</dbReference>
<accession>A0A0F9PMN3</accession>
<reference evidence="6" key="1">
    <citation type="journal article" date="2015" name="Nature">
        <title>Complex archaea that bridge the gap between prokaryotes and eukaryotes.</title>
        <authorList>
            <person name="Spang A."/>
            <person name="Saw J.H."/>
            <person name="Jorgensen S.L."/>
            <person name="Zaremba-Niedzwiedzka K."/>
            <person name="Martijn J."/>
            <person name="Lind A.E."/>
            <person name="van Eijk R."/>
            <person name="Schleper C."/>
            <person name="Guy L."/>
            <person name="Ettema T.J."/>
        </authorList>
    </citation>
    <scope>NUCLEOTIDE SEQUENCE</scope>
</reference>
<dbReference type="Pfam" id="PF02558">
    <property type="entry name" value="ApbA"/>
    <property type="match status" value="1"/>
</dbReference>
<dbReference type="InterPro" id="IPR013752">
    <property type="entry name" value="KPA_reductase"/>
</dbReference>
<evidence type="ECO:0000256" key="3">
    <source>
        <dbReference type="ARBA" id="ARBA00023002"/>
    </source>
</evidence>
<dbReference type="InterPro" id="IPR013332">
    <property type="entry name" value="KPR_N"/>
</dbReference>
<dbReference type="SUPFAM" id="SSF51735">
    <property type="entry name" value="NAD(P)-binding Rossmann-fold domains"/>
    <property type="match status" value="1"/>
</dbReference>
<evidence type="ECO:0000256" key="1">
    <source>
        <dbReference type="ARBA" id="ARBA00007870"/>
    </source>
</evidence>
<dbReference type="PANTHER" id="PTHR21708">
    <property type="entry name" value="PROBABLE 2-DEHYDROPANTOATE 2-REDUCTASE"/>
    <property type="match status" value="1"/>
</dbReference>
<proteinExistence type="inferred from homology"/>
<gene>
    <name evidence="6" type="ORF">LCGC14_0823860</name>
</gene>
<dbReference type="SUPFAM" id="SSF48179">
    <property type="entry name" value="6-phosphogluconate dehydrogenase C-terminal domain-like"/>
    <property type="match status" value="1"/>
</dbReference>
<dbReference type="Gene3D" id="1.10.1040.10">
    <property type="entry name" value="N-(1-d-carboxylethyl)-l-norvaline Dehydrogenase, domain 2"/>
    <property type="match status" value="1"/>
</dbReference>
<comment type="caution">
    <text evidence="6">The sequence shown here is derived from an EMBL/GenBank/DDBJ whole genome shotgun (WGS) entry which is preliminary data.</text>
</comment>
<dbReference type="Gene3D" id="3.40.50.720">
    <property type="entry name" value="NAD(P)-binding Rossmann-like Domain"/>
    <property type="match status" value="1"/>
</dbReference>
<keyword evidence="3" id="KW-0560">Oxidoreductase</keyword>
<dbReference type="PANTHER" id="PTHR21708:SF26">
    <property type="entry name" value="2-DEHYDROPANTOATE 2-REDUCTASE"/>
    <property type="match status" value="1"/>
</dbReference>
<evidence type="ECO:0008006" key="7">
    <source>
        <dbReference type="Google" id="ProtNLM"/>
    </source>
</evidence>
<dbReference type="GO" id="GO:0008677">
    <property type="term" value="F:2-dehydropantoate 2-reductase activity"/>
    <property type="evidence" value="ECO:0007669"/>
    <property type="project" value="InterPro"/>
</dbReference>
<dbReference type="GO" id="GO:0005737">
    <property type="term" value="C:cytoplasm"/>
    <property type="evidence" value="ECO:0007669"/>
    <property type="project" value="TreeGrafter"/>
</dbReference>
<dbReference type="AlphaFoldDB" id="A0A0F9PMN3"/>
<name>A0A0F9PMN3_9ZZZZ</name>
<dbReference type="GO" id="GO:0015940">
    <property type="term" value="P:pantothenate biosynthetic process"/>
    <property type="evidence" value="ECO:0007669"/>
    <property type="project" value="InterPro"/>
</dbReference>
<dbReference type="InterPro" id="IPR013328">
    <property type="entry name" value="6PGD_dom2"/>
</dbReference>
<feature type="domain" description="Ketopantoate reductase N-terminal" evidence="4">
    <location>
        <begin position="9"/>
        <end position="154"/>
    </location>
</feature>
<dbReference type="InterPro" id="IPR003710">
    <property type="entry name" value="ApbA"/>
</dbReference>
<evidence type="ECO:0000259" key="4">
    <source>
        <dbReference type="Pfam" id="PF02558"/>
    </source>
</evidence>
<evidence type="ECO:0000256" key="2">
    <source>
        <dbReference type="ARBA" id="ARBA00022857"/>
    </source>
</evidence>
<keyword evidence="2" id="KW-0521">NADP</keyword>
<dbReference type="InterPro" id="IPR008927">
    <property type="entry name" value="6-PGluconate_DH-like_C_sf"/>
</dbReference>
<evidence type="ECO:0000259" key="5">
    <source>
        <dbReference type="Pfam" id="PF08546"/>
    </source>
</evidence>
<evidence type="ECO:0000313" key="6">
    <source>
        <dbReference type="EMBL" id="KKN31449.1"/>
    </source>
</evidence>
<dbReference type="InterPro" id="IPR036291">
    <property type="entry name" value="NAD(P)-bd_dom_sf"/>
</dbReference>
<dbReference type="Pfam" id="PF08546">
    <property type="entry name" value="ApbA_C"/>
    <property type="match status" value="1"/>
</dbReference>
<protein>
    <recommendedName>
        <fullName evidence="7">Ketopantoate reductase N-terminal domain-containing protein</fullName>
    </recommendedName>
</protein>
<sequence length="348" mass="39401">MDTFNTLRIVIYGAGGIGATLGGWLTQGYDNVYLLARGENAKVLKTNGLILYKGNNNNPEPISVKIIEDLNELANIDVVVIVVKNYDLEEVAMDISKKLGDKPIIVGLQNGFENQQILPKYFRKVVYGVIVQSGWRDKPGVFGTRGKGHLILGTPYNENQEIVEKIGKILNIGIRTRTTQEFQDAAHSKLILNLSNSTFTLISSDLKDDDAIFMLWNIFLNVYLEGIEVVKAAGYIEYKLRGLPSWKVMESGKNFDKTISVNNFKQNIKYSWLNSMAQDIIHRQKNQSELESLTGYLVKLADSLNIKIPYNRVIYELSKVQFKKTPYQSLPVEMVWKKINDSLNKKQS</sequence>
<feature type="domain" description="Ketopantoate reductase C-terminal" evidence="5">
    <location>
        <begin position="182"/>
        <end position="319"/>
    </location>
</feature>
<organism evidence="6">
    <name type="scientific">marine sediment metagenome</name>
    <dbReference type="NCBI Taxonomy" id="412755"/>
    <lineage>
        <taxon>unclassified sequences</taxon>
        <taxon>metagenomes</taxon>
        <taxon>ecological metagenomes</taxon>
    </lineage>
</organism>